<feature type="compositionally biased region" description="Basic and acidic residues" evidence="3">
    <location>
        <begin position="158"/>
        <end position="183"/>
    </location>
</feature>
<dbReference type="InterPro" id="IPR036361">
    <property type="entry name" value="SAP_dom_sf"/>
</dbReference>
<keyword evidence="1" id="KW-0597">Phosphoprotein</keyword>
<evidence type="ECO:0000256" key="1">
    <source>
        <dbReference type="ARBA" id="ARBA00022553"/>
    </source>
</evidence>
<evidence type="ECO:0000259" key="5">
    <source>
        <dbReference type="PROSITE" id="PS50800"/>
    </source>
</evidence>
<feature type="region of interest" description="Disordered" evidence="3">
    <location>
        <begin position="572"/>
        <end position="598"/>
    </location>
</feature>
<accession>A0A9W7KZX9</accession>
<feature type="compositionally biased region" description="Polar residues" evidence="3">
    <location>
        <begin position="188"/>
        <end position="200"/>
    </location>
</feature>
<feature type="region of interest" description="Disordered" evidence="3">
    <location>
        <begin position="148"/>
        <end position="208"/>
    </location>
</feature>
<dbReference type="PROSITE" id="PS50800">
    <property type="entry name" value="SAP"/>
    <property type="match status" value="4"/>
</dbReference>
<comment type="similarity">
    <text evidence="2">Belongs to the SAP domain-containing ribonucleoprotein family.</text>
</comment>
<feature type="compositionally biased region" description="Acidic residues" evidence="3">
    <location>
        <begin position="1065"/>
        <end position="1090"/>
    </location>
</feature>
<feature type="region of interest" description="Disordered" evidence="3">
    <location>
        <begin position="1059"/>
        <end position="1093"/>
    </location>
</feature>
<gene>
    <name evidence="6" type="ORF">TrLO_g12495</name>
</gene>
<evidence type="ECO:0000256" key="3">
    <source>
        <dbReference type="SAM" id="MobiDB-lite"/>
    </source>
</evidence>
<dbReference type="CDD" id="cd22673">
    <property type="entry name" value="FHA_Ki67"/>
    <property type="match status" value="1"/>
</dbReference>
<dbReference type="Gene3D" id="2.60.200.20">
    <property type="match status" value="1"/>
</dbReference>
<sequence length="1185" mass="130601">MDLIGQITVIKRSGRDGATLDWSLDKSSLLIGRHEDCDIRVQLPTVSRRHASFLFDDKSKVVCIKDHSSVNTTTVNNVAIKGRTVIKHGDKITFGDRSFRFEYSSGSTPSTSSLNYPDSENVQPNTVDLEGDATQDISKFVRVGASGRRVGGGGTMETVKESEASATETKPKLLAEKNEEKKSLPTPIKNSISSLPQKSSNKIKKPLNTPLKNSLSSFSHSTLRTRTLGTSVAVLDSFKLSCPTKKLPSPLRKAIVEKRKSLSEMYKVPRKALNTPIKKQLKKTSFHSQKYSAPPSLQTPVKRAITELRRRKSLGLKKVPLPMPDTTLPKTPSNLNAEALTASAIPLPESVIKNTPVKTMSHSKSLPTPVRISINARYKKTPAKSKTPAKIKLPNKLLEAIKARSSGEVMEHEVKDKNTVDFVSDKLMVESYARELEGVVETTKPVAVSCALDAYMDSVTEEVTEVKPLRSLPFDLRKSIMALNVEVEGKVGTPLKEVVGITVPPTPATPDFGEDLETMFEQRPEDVALIEESVKDFSEKAGLEEKVAYGYALDAYLEGVNEFWGHVETIQEEEDEEVEEEEVEEEEELPPMADDEEEQIVDVEKRQSLAKDLAKGLCDIFDDAAQPTTQPKQTEIANTVAHSMCELLTATAMENVKNKAKASQAVAQISDIAEDMGESLSALFKSAKKSKKRMSLAADMADSLTDLFKLKDELEATSPKAIKKGQDKRKSLAADMAESLVGLFSSPAPVAMASGKQSKADRRTSLAADMGSSLDALFSETSTEPVVEEIKETLVSLLEGSEKSDKETMKGSEIVANCLVELLETTAAIVKEDEKKAKKTKVKGRRTSMKRVSLAGDIGDSLNNMFGETEEEEEEEQEAVVTLLNDVEAVVDEIVSEVEEPTCLDKSLAIGQAVDVLLDGAVHQEVVEEKVVEEEVVAMEEEEVEEEEEIPDFKNMKVAELREECSKRDLDTTGIKKTLIKRLTDFVESPASPNKRSIDEVDGEVEEQESKKAAVEESVEESVEEVDFKSLKVADLRKECTSRNLDTKGTKAVLIKRLEEAVQGGDEEQESSEEEQEEEGMDVEETDEETVDFKSLKVPDLRKECTTRNLDTKGAKAVLIKRLEEFVSGDAEEEVESSEEESEEEEETIDFKSMKVAELRAECSKRDLDTKGVKAALIKRLEAAC</sequence>
<dbReference type="GO" id="GO:0016973">
    <property type="term" value="P:poly(A)+ mRNA export from nucleus"/>
    <property type="evidence" value="ECO:0007669"/>
    <property type="project" value="TreeGrafter"/>
</dbReference>
<comment type="caution">
    <text evidence="6">The sequence shown here is derived from an EMBL/GenBank/DDBJ whole genome shotgun (WGS) entry which is preliminary data.</text>
</comment>
<dbReference type="SMART" id="SM00240">
    <property type="entry name" value="FHA"/>
    <property type="match status" value="1"/>
</dbReference>
<feature type="domain" description="FHA" evidence="4">
    <location>
        <begin position="29"/>
        <end position="80"/>
    </location>
</feature>
<proteinExistence type="inferred from homology"/>
<protein>
    <recommendedName>
        <fullName evidence="8">FHA domain-containing protein</fullName>
    </recommendedName>
</protein>
<organism evidence="6 7">
    <name type="scientific">Triparma laevis f. longispina</name>
    <dbReference type="NCBI Taxonomy" id="1714387"/>
    <lineage>
        <taxon>Eukaryota</taxon>
        <taxon>Sar</taxon>
        <taxon>Stramenopiles</taxon>
        <taxon>Ochrophyta</taxon>
        <taxon>Bolidophyceae</taxon>
        <taxon>Parmales</taxon>
        <taxon>Triparmaceae</taxon>
        <taxon>Triparma</taxon>
    </lineage>
</organism>
<name>A0A9W7KZX9_9STRA</name>
<dbReference type="GO" id="GO:0005634">
    <property type="term" value="C:nucleus"/>
    <property type="evidence" value="ECO:0007669"/>
    <property type="project" value="TreeGrafter"/>
</dbReference>
<dbReference type="SMART" id="SM00513">
    <property type="entry name" value="SAP"/>
    <property type="match status" value="4"/>
</dbReference>
<feature type="domain" description="SAP" evidence="5">
    <location>
        <begin position="953"/>
        <end position="987"/>
    </location>
</feature>
<evidence type="ECO:0000313" key="6">
    <source>
        <dbReference type="EMBL" id="GMI17360.1"/>
    </source>
</evidence>
<dbReference type="EMBL" id="BRXW01000288">
    <property type="protein sequence ID" value="GMI17360.1"/>
    <property type="molecule type" value="Genomic_DNA"/>
</dbReference>
<feature type="domain" description="SAP" evidence="5">
    <location>
        <begin position="1151"/>
        <end position="1185"/>
    </location>
</feature>
<feature type="domain" description="SAP" evidence="5">
    <location>
        <begin position="1093"/>
        <end position="1127"/>
    </location>
</feature>
<dbReference type="PANTHER" id="PTHR46551">
    <property type="entry name" value="SAP DOMAIN-CONTAINING RIBONUCLEOPROTEIN"/>
    <property type="match status" value="1"/>
</dbReference>
<feature type="region of interest" description="Disordered" evidence="3">
    <location>
        <begin position="1129"/>
        <end position="1150"/>
    </location>
</feature>
<keyword evidence="7" id="KW-1185">Reference proteome</keyword>
<evidence type="ECO:0000259" key="4">
    <source>
        <dbReference type="PROSITE" id="PS50006"/>
    </source>
</evidence>
<dbReference type="OrthoDB" id="6288785at2759"/>
<dbReference type="InterPro" id="IPR000253">
    <property type="entry name" value="FHA_dom"/>
</dbReference>
<dbReference type="Pfam" id="PF02037">
    <property type="entry name" value="SAP"/>
    <property type="match status" value="4"/>
</dbReference>
<dbReference type="PANTHER" id="PTHR46551:SF1">
    <property type="entry name" value="SAP DOMAIN-CONTAINING RIBONUCLEOPROTEIN"/>
    <property type="match status" value="1"/>
</dbReference>
<feature type="domain" description="SAP" evidence="5">
    <location>
        <begin position="1028"/>
        <end position="1062"/>
    </location>
</feature>
<evidence type="ECO:0000256" key="2">
    <source>
        <dbReference type="ARBA" id="ARBA00046328"/>
    </source>
</evidence>
<dbReference type="SUPFAM" id="SSF49879">
    <property type="entry name" value="SMAD/FHA domain"/>
    <property type="match status" value="1"/>
</dbReference>
<dbReference type="InterPro" id="IPR052240">
    <property type="entry name" value="SAP_domain_ribonucleoprotein"/>
</dbReference>
<feature type="compositionally biased region" description="Acidic residues" evidence="3">
    <location>
        <begin position="1130"/>
        <end position="1148"/>
    </location>
</feature>
<feature type="compositionally biased region" description="Polar residues" evidence="3">
    <location>
        <begin position="114"/>
        <end position="126"/>
    </location>
</feature>
<feature type="region of interest" description="Disordered" evidence="3">
    <location>
        <begin position="106"/>
        <end position="127"/>
    </location>
</feature>
<dbReference type="Proteomes" id="UP001165122">
    <property type="component" value="Unassembled WGS sequence"/>
</dbReference>
<dbReference type="SUPFAM" id="SSF68906">
    <property type="entry name" value="SAP domain"/>
    <property type="match status" value="4"/>
</dbReference>
<dbReference type="PROSITE" id="PS50006">
    <property type="entry name" value="FHA_DOMAIN"/>
    <property type="match status" value="1"/>
</dbReference>
<dbReference type="Pfam" id="PF00498">
    <property type="entry name" value="FHA"/>
    <property type="match status" value="1"/>
</dbReference>
<dbReference type="Gene3D" id="1.10.720.30">
    <property type="entry name" value="SAP domain"/>
    <property type="match status" value="4"/>
</dbReference>
<dbReference type="InterPro" id="IPR003034">
    <property type="entry name" value="SAP_dom"/>
</dbReference>
<feature type="region of interest" description="Disordered" evidence="3">
    <location>
        <begin position="989"/>
        <end position="1019"/>
    </location>
</feature>
<dbReference type="AlphaFoldDB" id="A0A9W7KZX9"/>
<dbReference type="InterPro" id="IPR008984">
    <property type="entry name" value="SMAD_FHA_dom_sf"/>
</dbReference>
<evidence type="ECO:0008006" key="8">
    <source>
        <dbReference type="Google" id="ProtNLM"/>
    </source>
</evidence>
<evidence type="ECO:0000313" key="7">
    <source>
        <dbReference type="Proteomes" id="UP001165122"/>
    </source>
</evidence>
<reference evidence="7" key="1">
    <citation type="journal article" date="2023" name="Commun. Biol.">
        <title>Genome analysis of Parmales, the sister group of diatoms, reveals the evolutionary specialization of diatoms from phago-mixotrophs to photoautotrophs.</title>
        <authorList>
            <person name="Ban H."/>
            <person name="Sato S."/>
            <person name="Yoshikawa S."/>
            <person name="Yamada K."/>
            <person name="Nakamura Y."/>
            <person name="Ichinomiya M."/>
            <person name="Sato N."/>
            <person name="Blanc-Mathieu R."/>
            <person name="Endo H."/>
            <person name="Kuwata A."/>
            <person name="Ogata H."/>
        </authorList>
    </citation>
    <scope>NUCLEOTIDE SEQUENCE [LARGE SCALE GENOMIC DNA]</scope>
    <source>
        <strain evidence="7">NIES 3700</strain>
    </source>
</reference>